<dbReference type="EMBL" id="JAXOVC010000003">
    <property type="protein sequence ID" value="KAK4504514.1"/>
    <property type="molecule type" value="Genomic_DNA"/>
</dbReference>
<evidence type="ECO:0000256" key="5">
    <source>
        <dbReference type="SAM" id="MobiDB-lite"/>
    </source>
</evidence>
<keyword evidence="9" id="KW-1185">Reference proteome</keyword>
<protein>
    <recommendedName>
        <fullName evidence="7">Major facilitator superfamily (MFS) profile domain-containing protein</fullName>
    </recommendedName>
</protein>
<accession>A0ABR0ESC0</accession>
<keyword evidence="3 6" id="KW-1133">Transmembrane helix</keyword>
<dbReference type="Proteomes" id="UP001305779">
    <property type="component" value="Unassembled WGS sequence"/>
</dbReference>
<dbReference type="InterPro" id="IPR036259">
    <property type="entry name" value="MFS_trans_sf"/>
</dbReference>
<dbReference type="PANTHER" id="PTHR23502">
    <property type="entry name" value="MAJOR FACILITATOR SUPERFAMILY"/>
    <property type="match status" value="1"/>
</dbReference>
<feature type="transmembrane region" description="Helical" evidence="6">
    <location>
        <begin position="204"/>
        <end position="225"/>
    </location>
</feature>
<evidence type="ECO:0000256" key="4">
    <source>
        <dbReference type="ARBA" id="ARBA00023136"/>
    </source>
</evidence>
<feature type="region of interest" description="Disordered" evidence="5">
    <location>
        <begin position="1"/>
        <end position="53"/>
    </location>
</feature>
<evidence type="ECO:0000256" key="1">
    <source>
        <dbReference type="ARBA" id="ARBA00004141"/>
    </source>
</evidence>
<evidence type="ECO:0000256" key="3">
    <source>
        <dbReference type="ARBA" id="ARBA00022989"/>
    </source>
</evidence>
<comment type="subcellular location">
    <subcellularLocation>
        <location evidence="1">Membrane</location>
        <topology evidence="1">Multi-pass membrane protein</topology>
    </subcellularLocation>
</comment>
<feature type="transmembrane region" description="Helical" evidence="6">
    <location>
        <begin position="464"/>
        <end position="482"/>
    </location>
</feature>
<dbReference type="InterPro" id="IPR020846">
    <property type="entry name" value="MFS_dom"/>
</dbReference>
<evidence type="ECO:0000259" key="7">
    <source>
        <dbReference type="PROSITE" id="PS50850"/>
    </source>
</evidence>
<feature type="transmembrane region" description="Helical" evidence="6">
    <location>
        <begin position="408"/>
        <end position="427"/>
    </location>
</feature>
<feature type="compositionally biased region" description="Basic and acidic residues" evidence="5">
    <location>
        <begin position="1"/>
        <end position="12"/>
    </location>
</feature>
<gene>
    <name evidence="8" type="ORF">PRZ48_005430</name>
</gene>
<sequence length="535" mass="58282">MASTDSEKVDKEDLQEDSCDINADLEQGLPTNDAEYGEPDTPAADKEKKTSDDETFQVQFAPNDPSNPHNFNKYFKAWLCLQMSILALCGSLGSSIISPAQGVLAKKFNVSDEVMVLATSLYVLGFALGPVVWAPISELHGRKLSMLPAVFIQGLFSIGTANSQNAAALFITRFFGGVFGSAPVSNVSAALGDFYEPNERGTAIAVYSICVIGGPTIGPVIGAALTVNRNLGWRWTVYIEAIFSFFMVALTTVCLPETYAPVILARKARKLRKAEGDSRYWQPHERDKITARTLITKHLSRPIRYVKPLAKQRFKSALIIPRMLLTEPMVTCITFYASFCYGILYLNLQVFPIVFEQHRHWPLVTSTLPFLGLLVGVLCATFINLGNQPIYAKAVKANGGKAVPEARLPPMLIGGVLFVIGLFWFGWTAEPGVQWIVPVIASAFIGAGFNVVFQQCLNYLVDSYGLYAASAVSANTFLRSLLASGLPMAAMPMFNRMGVGPAMSVLGAVAAVLLPAPVLFMRYGAWLRAKSRFAS</sequence>
<evidence type="ECO:0000313" key="9">
    <source>
        <dbReference type="Proteomes" id="UP001305779"/>
    </source>
</evidence>
<feature type="transmembrane region" description="Helical" evidence="6">
    <location>
        <begin position="329"/>
        <end position="348"/>
    </location>
</feature>
<feature type="compositionally biased region" description="Basic and acidic residues" evidence="5">
    <location>
        <begin position="43"/>
        <end position="52"/>
    </location>
</feature>
<keyword evidence="2 6" id="KW-0812">Transmembrane</keyword>
<feature type="transmembrane region" description="Helical" evidence="6">
    <location>
        <begin position="433"/>
        <end position="452"/>
    </location>
</feature>
<evidence type="ECO:0000256" key="6">
    <source>
        <dbReference type="SAM" id="Phobius"/>
    </source>
</evidence>
<dbReference type="InterPro" id="IPR011701">
    <property type="entry name" value="MFS"/>
</dbReference>
<dbReference type="PROSITE" id="PS50850">
    <property type="entry name" value="MFS"/>
    <property type="match status" value="1"/>
</dbReference>
<name>A0ABR0ESC0_ZASCE</name>
<feature type="transmembrane region" description="Helical" evidence="6">
    <location>
        <begin position="77"/>
        <end position="97"/>
    </location>
</feature>
<dbReference type="Gene3D" id="1.20.1250.20">
    <property type="entry name" value="MFS general substrate transporter like domains"/>
    <property type="match status" value="1"/>
</dbReference>
<dbReference type="PANTHER" id="PTHR23502:SF49">
    <property type="entry name" value="MAJOR FACILITATOR SUPERFAMILY (MFS) PROFILE DOMAIN-CONTAINING PROTEIN"/>
    <property type="match status" value="1"/>
</dbReference>
<dbReference type="CDD" id="cd17323">
    <property type="entry name" value="MFS_Tpo1_MDR_like"/>
    <property type="match status" value="1"/>
</dbReference>
<evidence type="ECO:0000256" key="2">
    <source>
        <dbReference type="ARBA" id="ARBA00022692"/>
    </source>
</evidence>
<dbReference type="Pfam" id="PF07690">
    <property type="entry name" value="MFS_1"/>
    <property type="match status" value="1"/>
</dbReference>
<comment type="caution">
    <text evidence="8">The sequence shown here is derived from an EMBL/GenBank/DDBJ whole genome shotgun (WGS) entry which is preliminary data.</text>
</comment>
<feature type="transmembrane region" description="Helical" evidence="6">
    <location>
        <begin position="502"/>
        <end position="523"/>
    </location>
</feature>
<dbReference type="SUPFAM" id="SSF103473">
    <property type="entry name" value="MFS general substrate transporter"/>
    <property type="match status" value="1"/>
</dbReference>
<keyword evidence="4 6" id="KW-0472">Membrane</keyword>
<organism evidence="8 9">
    <name type="scientific">Zasmidium cellare</name>
    <name type="common">Wine cellar mold</name>
    <name type="synonym">Racodium cellare</name>
    <dbReference type="NCBI Taxonomy" id="395010"/>
    <lineage>
        <taxon>Eukaryota</taxon>
        <taxon>Fungi</taxon>
        <taxon>Dikarya</taxon>
        <taxon>Ascomycota</taxon>
        <taxon>Pezizomycotina</taxon>
        <taxon>Dothideomycetes</taxon>
        <taxon>Dothideomycetidae</taxon>
        <taxon>Mycosphaerellales</taxon>
        <taxon>Mycosphaerellaceae</taxon>
        <taxon>Zasmidium</taxon>
    </lineage>
</organism>
<feature type="transmembrane region" description="Helical" evidence="6">
    <location>
        <begin position="117"/>
        <end position="136"/>
    </location>
</feature>
<evidence type="ECO:0000313" key="8">
    <source>
        <dbReference type="EMBL" id="KAK4504514.1"/>
    </source>
</evidence>
<feature type="transmembrane region" description="Helical" evidence="6">
    <location>
        <begin position="368"/>
        <end position="387"/>
    </location>
</feature>
<reference evidence="8 9" key="1">
    <citation type="journal article" date="2023" name="G3 (Bethesda)">
        <title>A chromosome-level genome assembly of Zasmidium syzygii isolated from banana leaves.</title>
        <authorList>
            <person name="van Westerhoven A.C."/>
            <person name="Mehrabi R."/>
            <person name="Talebi R."/>
            <person name="Steentjes M.B.F."/>
            <person name="Corcolon B."/>
            <person name="Chong P.A."/>
            <person name="Kema G.H.J."/>
            <person name="Seidl M.F."/>
        </authorList>
    </citation>
    <scope>NUCLEOTIDE SEQUENCE [LARGE SCALE GENOMIC DNA]</scope>
    <source>
        <strain evidence="8 9">P124</strain>
    </source>
</reference>
<feature type="domain" description="Major facilitator superfamily (MFS) profile" evidence="7">
    <location>
        <begin position="79"/>
        <end position="535"/>
    </location>
</feature>
<proteinExistence type="predicted"/>
<feature type="transmembrane region" description="Helical" evidence="6">
    <location>
        <begin position="237"/>
        <end position="264"/>
    </location>
</feature>